<gene>
    <name evidence="10" type="ORF">ATO9_18610</name>
</gene>
<evidence type="ECO:0000256" key="6">
    <source>
        <dbReference type="ARBA" id="ARBA00022989"/>
    </source>
</evidence>
<evidence type="ECO:0000256" key="8">
    <source>
        <dbReference type="ARBA" id="ARBA00023136"/>
    </source>
</evidence>
<comment type="caution">
    <text evidence="10">The sequence shown here is derived from an EMBL/GenBank/DDBJ whole genome shotgun (WGS) entry which is preliminary data.</text>
</comment>
<dbReference type="GO" id="GO:0005886">
    <property type="term" value="C:plasma membrane"/>
    <property type="evidence" value="ECO:0007669"/>
    <property type="project" value="UniProtKB-SubCell"/>
</dbReference>
<comment type="subcellular location">
    <subcellularLocation>
        <location evidence="1">Cell membrane</location>
        <topology evidence="1">Multi-pass membrane protein</topology>
    </subcellularLocation>
</comment>
<feature type="transmembrane region" description="Helical" evidence="9">
    <location>
        <begin position="356"/>
        <end position="384"/>
    </location>
</feature>
<evidence type="ECO:0000256" key="2">
    <source>
        <dbReference type="ARBA" id="ARBA00009137"/>
    </source>
</evidence>
<dbReference type="EMBL" id="AQQX01000011">
    <property type="protein sequence ID" value="KGM47410.1"/>
    <property type="molecule type" value="Genomic_DNA"/>
</dbReference>
<dbReference type="GO" id="GO:0030001">
    <property type="term" value="P:metal ion transport"/>
    <property type="evidence" value="ECO:0007669"/>
    <property type="project" value="UniProtKB-ARBA"/>
</dbReference>
<dbReference type="OrthoDB" id="7818483at2"/>
<reference evidence="10 11" key="1">
    <citation type="journal article" date="2015" name="Antonie Van Leeuwenhoek">
        <title>Pseudooceanicola atlanticus gen. nov. sp. nov., isolated from surface seawater of the Atlantic Ocean and reclassification of Oceanicola batsensis, Oceanicola marinus, Oceanicola nitratireducens, Oceanicola nanhaiensis, Oceanicola antarcticus and Oceanicola flagellatus, as Pseudooceanicola batsensis comb. nov., Pseudooceanicola marinus comb. nov., Pseudooceanicola nitratireducens comb. nov., Pseudooceanicola nanhaiensis comb. nov., Pseudooceanicola antarcticus comb. nov., and Pseudooceanicola flagellatus comb. nov.</title>
        <authorList>
            <person name="Lai Q."/>
            <person name="Li G."/>
            <person name="Liu X."/>
            <person name="Du Y."/>
            <person name="Sun F."/>
            <person name="Shao Z."/>
        </authorList>
    </citation>
    <scope>NUCLEOTIDE SEQUENCE [LARGE SCALE GENOMIC DNA]</scope>
    <source>
        <strain evidence="10 11">22II-s11g</strain>
    </source>
</reference>
<feature type="transmembrane region" description="Helical" evidence="9">
    <location>
        <begin position="246"/>
        <end position="264"/>
    </location>
</feature>
<proteinExistence type="inferred from homology"/>
<evidence type="ECO:0000256" key="7">
    <source>
        <dbReference type="ARBA" id="ARBA00023065"/>
    </source>
</evidence>
<keyword evidence="8 9" id="KW-0472">Membrane</keyword>
<dbReference type="eggNOG" id="COG0168">
    <property type="taxonomic scope" value="Bacteria"/>
</dbReference>
<feature type="transmembrane region" description="Helical" evidence="9">
    <location>
        <begin position="445"/>
        <end position="463"/>
    </location>
</feature>
<feature type="transmembrane region" description="Helical" evidence="9">
    <location>
        <begin position="41"/>
        <end position="59"/>
    </location>
</feature>
<feature type="transmembrane region" description="Helical" evidence="9">
    <location>
        <begin position="71"/>
        <end position="90"/>
    </location>
</feature>
<dbReference type="Proteomes" id="UP000030004">
    <property type="component" value="Unassembled WGS sequence"/>
</dbReference>
<keyword evidence="7" id="KW-0406">Ion transport</keyword>
<dbReference type="AlphaFoldDB" id="A0A0A0EB27"/>
<evidence type="ECO:0000256" key="5">
    <source>
        <dbReference type="ARBA" id="ARBA00022692"/>
    </source>
</evidence>
<keyword evidence="6 9" id="KW-1133">Transmembrane helix</keyword>
<evidence type="ECO:0000256" key="3">
    <source>
        <dbReference type="ARBA" id="ARBA00022448"/>
    </source>
</evidence>
<evidence type="ECO:0000256" key="4">
    <source>
        <dbReference type="ARBA" id="ARBA00022475"/>
    </source>
</evidence>
<sequence length="506" mass="54346">MRLRFSEQPLFLVLVAVAAASMLVPAIFALAIEEFHTARSFFYAGLMGLFATLLIALARGKRSLTGRNNDLIGLLSLLGTYVLIPAYLAVPFQEALRSTSFLNSYVEMVSALTTTGATIFDMPGRLNPALELWRAQVGWMGGLLIWVAAAAVLAPLNLGGFEVTFAAAPGQSDAGITRFQRADLLRRVVRNTMQLAPVYTFLTGVLWILLLVNGETTLTALCHAMSTMATSGISPVGGLPNAQSGIAGEMVIFLFLIFALSRVSFTSDTAVSRFALHQDPELRLALMIVVGVPLLLFLRHWIAAFEVDAGENLMLGLRALWGALFTVLSFLTTNGFESADWNAAQVWSGLNTPGMVLMGLAIMGGGVATTAGGVKLMRVFALYLNGLREMQKLVHPNSVSGLGVIARRIGREGAYHAWIFFMLFAMTLALLMALLTLFGQGFEQATILSIAALTSTGPLLALAGDNPIHLVDLGWQAKLVFAAGTVLGRLELLAIIALLNADLWRD</sequence>
<evidence type="ECO:0000256" key="9">
    <source>
        <dbReference type="SAM" id="Phobius"/>
    </source>
</evidence>
<feature type="transmembrane region" description="Helical" evidence="9">
    <location>
        <begin position="284"/>
        <end position="303"/>
    </location>
</feature>
<dbReference type="InterPro" id="IPR003445">
    <property type="entry name" value="Cat_transpt"/>
</dbReference>
<organism evidence="10 11">
    <name type="scientific">Pseudooceanicola atlanticus</name>
    <dbReference type="NCBI Taxonomy" id="1461694"/>
    <lineage>
        <taxon>Bacteria</taxon>
        <taxon>Pseudomonadati</taxon>
        <taxon>Pseudomonadota</taxon>
        <taxon>Alphaproteobacteria</taxon>
        <taxon>Rhodobacterales</taxon>
        <taxon>Paracoccaceae</taxon>
        <taxon>Pseudooceanicola</taxon>
    </lineage>
</organism>
<feature type="transmembrane region" description="Helical" evidence="9">
    <location>
        <begin position="315"/>
        <end position="336"/>
    </location>
</feature>
<accession>A0A0A0EB27</accession>
<feature type="transmembrane region" description="Helical" evidence="9">
    <location>
        <begin position="417"/>
        <end position="439"/>
    </location>
</feature>
<dbReference type="GO" id="GO:0008324">
    <property type="term" value="F:monoatomic cation transmembrane transporter activity"/>
    <property type="evidence" value="ECO:0007669"/>
    <property type="project" value="InterPro"/>
</dbReference>
<keyword evidence="5 9" id="KW-0812">Transmembrane</keyword>
<evidence type="ECO:0000256" key="1">
    <source>
        <dbReference type="ARBA" id="ARBA00004651"/>
    </source>
</evidence>
<dbReference type="Pfam" id="PF02386">
    <property type="entry name" value="TrkH"/>
    <property type="match status" value="1"/>
</dbReference>
<protein>
    <submittedName>
        <fullName evidence="10">Potassium transporter TrkH</fullName>
    </submittedName>
</protein>
<keyword evidence="4" id="KW-1003">Cell membrane</keyword>
<evidence type="ECO:0000313" key="11">
    <source>
        <dbReference type="Proteomes" id="UP000030004"/>
    </source>
</evidence>
<comment type="similarity">
    <text evidence="2">Belongs to the TrkH potassium transport family.</text>
</comment>
<name>A0A0A0EB27_9RHOB</name>
<evidence type="ECO:0000313" key="10">
    <source>
        <dbReference type="EMBL" id="KGM47410.1"/>
    </source>
</evidence>
<dbReference type="STRING" id="1461694.ATO9_18610"/>
<keyword evidence="11" id="KW-1185">Reference proteome</keyword>
<dbReference type="PANTHER" id="PTHR32024">
    <property type="entry name" value="TRK SYSTEM POTASSIUM UPTAKE PROTEIN TRKG-RELATED"/>
    <property type="match status" value="1"/>
</dbReference>
<dbReference type="RefSeq" id="WP_043752817.1">
    <property type="nucleotide sequence ID" value="NZ_AQQX01000011.1"/>
</dbReference>
<keyword evidence="3" id="KW-0813">Transport</keyword>
<feature type="transmembrane region" description="Helical" evidence="9">
    <location>
        <begin position="195"/>
        <end position="212"/>
    </location>
</feature>
<dbReference type="PANTHER" id="PTHR32024:SF2">
    <property type="entry name" value="TRK SYSTEM POTASSIUM UPTAKE PROTEIN TRKG-RELATED"/>
    <property type="match status" value="1"/>
</dbReference>
<feature type="transmembrane region" description="Helical" evidence="9">
    <location>
        <begin position="137"/>
        <end position="156"/>
    </location>
</feature>
<feature type="transmembrane region" description="Helical" evidence="9">
    <location>
        <begin position="475"/>
        <end position="499"/>
    </location>
</feature>